<reference evidence="2" key="1">
    <citation type="journal article" date="2020" name="Nature">
        <title>Giant virus diversity and host interactions through global metagenomics.</title>
        <authorList>
            <person name="Schulz F."/>
            <person name="Roux S."/>
            <person name="Paez-Espino D."/>
            <person name="Jungbluth S."/>
            <person name="Walsh D.A."/>
            <person name="Denef V.J."/>
            <person name="McMahon K.D."/>
            <person name="Konstantinidis K.T."/>
            <person name="Eloe-Fadrosh E.A."/>
            <person name="Kyrpides N.C."/>
            <person name="Woyke T."/>
        </authorList>
    </citation>
    <scope>NUCLEOTIDE SEQUENCE</scope>
    <source>
        <strain evidence="2">GVMAG-M-3300009161-36</strain>
    </source>
</reference>
<dbReference type="AlphaFoldDB" id="A0A6C0EYR4"/>
<proteinExistence type="predicted"/>
<organism evidence="2">
    <name type="scientific">viral metagenome</name>
    <dbReference type="NCBI Taxonomy" id="1070528"/>
    <lineage>
        <taxon>unclassified sequences</taxon>
        <taxon>metagenomes</taxon>
        <taxon>organismal metagenomes</taxon>
    </lineage>
</organism>
<evidence type="ECO:0000313" key="2">
    <source>
        <dbReference type="EMBL" id="QHT33449.1"/>
    </source>
</evidence>
<evidence type="ECO:0000256" key="1">
    <source>
        <dbReference type="SAM" id="MobiDB-lite"/>
    </source>
</evidence>
<name>A0A6C0EYR4_9ZZZZ</name>
<protein>
    <submittedName>
        <fullName evidence="2">Uncharacterized protein</fullName>
    </submittedName>
</protein>
<feature type="compositionally biased region" description="Basic residues" evidence="1">
    <location>
        <begin position="1"/>
        <end position="11"/>
    </location>
</feature>
<feature type="compositionally biased region" description="Basic residues" evidence="1">
    <location>
        <begin position="18"/>
        <end position="35"/>
    </location>
</feature>
<feature type="compositionally biased region" description="Polar residues" evidence="1">
    <location>
        <begin position="39"/>
        <end position="54"/>
    </location>
</feature>
<feature type="region of interest" description="Disordered" evidence="1">
    <location>
        <begin position="1"/>
        <end position="55"/>
    </location>
</feature>
<dbReference type="EMBL" id="MN738968">
    <property type="protein sequence ID" value="QHT33449.1"/>
    <property type="molecule type" value="Genomic_DNA"/>
</dbReference>
<accession>A0A6C0EYR4</accession>
<sequence>MKKNTRRRGRKCNNYSKKSMRQKRLTRSKHSRRRMGGVSTRSKQSMAPTPSKASSKGVVVIRNGLNIQPHIPSSSLRIAGIAKSATDPIDVDAIYAANLISKFPLGMDKFLQIVIKNYEILNYEKVKIALRDKISINKDQAVGRLSMNGIIFISYISGRLACLLKELSMTKSEEHDKKREILVKIKQLEKVICLLDDVGCSWGIRPYNLHEMNIIAEYYKNIKNDAGFEEYNRLLTEFINKHFPILTKYTDPSHVVSSSMCRRLIPRSLLETLPEDDPMGDT</sequence>